<evidence type="ECO:0000313" key="2">
    <source>
        <dbReference type="EMBL" id="HAT1685266.1"/>
    </source>
</evidence>
<keyword evidence="1" id="KW-1133">Transmembrane helix</keyword>
<dbReference type="EMBL" id="DACSEO010000168">
    <property type="protein sequence ID" value="HAT1685266.1"/>
    <property type="molecule type" value="Genomic_DNA"/>
</dbReference>
<reference evidence="2" key="1">
    <citation type="journal article" date="2018" name="Genome Biol.">
        <title>SKESA: strategic k-mer extension for scrupulous assemblies.</title>
        <authorList>
            <person name="Souvorov A."/>
            <person name="Agarwala R."/>
            <person name="Lipman D.J."/>
        </authorList>
    </citation>
    <scope>NUCLEOTIDE SEQUENCE</scope>
    <source>
        <strain evidence="2">R404</strain>
    </source>
</reference>
<keyword evidence="1" id="KW-0812">Transmembrane</keyword>
<reference evidence="2" key="2">
    <citation type="submission" date="2020-11" db="EMBL/GenBank/DDBJ databases">
        <authorList>
            <consortium name="NCBI Pathogen Detection Project"/>
        </authorList>
    </citation>
    <scope>NUCLEOTIDE SEQUENCE</scope>
    <source>
        <strain evidence="2">R404</strain>
    </source>
</reference>
<protein>
    <submittedName>
        <fullName evidence="2">Stress-induced protein YchH</fullName>
    </submittedName>
</protein>
<keyword evidence="1" id="KW-0472">Membrane</keyword>
<proteinExistence type="predicted"/>
<gene>
    <name evidence="2" type="ORF">I8Y21_006112</name>
</gene>
<name>A0AAN5LEE7_KLEOX</name>
<sequence length="87" mass="9848">MKYHRALFTGNVLMGLGALVIVLSVADLLVAALLPDTFNAGAVWGVFIGAGIWMMGVRLGDRESITERYWWVRHFDKRGWHPPHKKE</sequence>
<comment type="caution">
    <text evidence="2">The sequence shown here is derived from an EMBL/GenBank/DDBJ whole genome shotgun (WGS) entry which is preliminary data.</text>
</comment>
<evidence type="ECO:0000313" key="3">
    <source>
        <dbReference type="Proteomes" id="UP000856143"/>
    </source>
</evidence>
<dbReference type="AlphaFoldDB" id="A0AAN5LEE7"/>
<dbReference type="Pfam" id="PF10762">
    <property type="entry name" value="DUF2583"/>
    <property type="match status" value="1"/>
</dbReference>
<organism evidence="2 3">
    <name type="scientific">Klebsiella oxytoca</name>
    <dbReference type="NCBI Taxonomy" id="571"/>
    <lineage>
        <taxon>Bacteria</taxon>
        <taxon>Pseudomonadati</taxon>
        <taxon>Pseudomonadota</taxon>
        <taxon>Gammaproteobacteria</taxon>
        <taxon>Enterobacterales</taxon>
        <taxon>Enterobacteriaceae</taxon>
        <taxon>Klebsiella/Raoultella group</taxon>
        <taxon>Klebsiella</taxon>
    </lineage>
</organism>
<feature type="transmembrane region" description="Helical" evidence="1">
    <location>
        <begin position="40"/>
        <end position="59"/>
    </location>
</feature>
<accession>A0AAN5LEE7</accession>
<feature type="transmembrane region" description="Helical" evidence="1">
    <location>
        <begin position="12"/>
        <end position="34"/>
    </location>
</feature>
<dbReference type="InterPro" id="IPR019698">
    <property type="entry name" value="DUF2583"/>
</dbReference>
<dbReference type="Proteomes" id="UP000856143">
    <property type="component" value="Unassembled WGS sequence"/>
</dbReference>
<evidence type="ECO:0000256" key="1">
    <source>
        <dbReference type="SAM" id="Phobius"/>
    </source>
</evidence>